<feature type="transmembrane region" description="Helical" evidence="7">
    <location>
        <begin position="343"/>
        <end position="364"/>
    </location>
</feature>
<dbReference type="Pfam" id="PF22744">
    <property type="entry name" value="Toast-rack_PspC-Cterm"/>
    <property type="match status" value="1"/>
</dbReference>
<dbReference type="InterPro" id="IPR054321">
    <property type="entry name" value="PspC-rel_TM"/>
</dbReference>
<evidence type="ECO:0000256" key="7">
    <source>
        <dbReference type="SAM" id="Phobius"/>
    </source>
</evidence>
<keyword evidence="4 7" id="KW-1133">Transmembrane helix</keyword>
<evidence type="ECO:0000313" key="11">
    <source>
        <dbReference type="EMBL" id="MEI5983411.1"/>
    </source>
</evidence>
<dbReference type="EMBL" id="JAYLLN010000001">
    <property type="protein sequence ID" value="MEI5983411.1"/>
    <property type="molecule type" value="Genomic_DNA"/>
</dbReference>
<feature type="compositionally biased region" description="Basic and acidic residues" evidence="6">
    <location>
        <begin position="564"/>
        <end position="624"/>
    </location>
</feature>
<dbReference type="Pfam" id="PF22571">
    <property type="entry name" value="LiaI-LiaF-TM_PspC"/>
    <property type="match status" value="1"/>
</dbReference>
<evidence type="ECO:0000256" key="3">
    <source>
        <dbReference type="ARBA" id="ARBA00022692"/>
    </source>
</evidence>
<evidence type="ECO:0000256" key="2">
    <source>
        <dbReference type="ARBA" id="ARBA00022475"/>
    </source>
</evidence>
<gene>
    <name evidence="11" type="ORF">VJ786_00715</name>
</gene>
<dbReference type="InterPro" id="IPR054319">
    <property type="entry name" value="PspC-rel_ToastRack"/>
</dbReference>
<feature type="domain" description="Phage shock protein PspC N-terminal" evidence="8">
    <location>
        <begin position="142"/>
        <end position="199"/>
    </location>
</feature>
<sequence length="624" mass="71100">MNKTIIININSIVFHIEEDAYETLRAYMIEIKRHFGKSEDSREILEDIENRIAEMFSERIHSGRKEVINMEDVNEVIAQMGRVSDFDSELEDEIQNENRSEARTEANTFQAEGEPTFAEEPNATQEEPVDNESSFANYTMSKRLMRDMDDKVFGGVCSGLAQYFNIESKWVRIIFILFFLFGGSGVLLYFVLWAVMPKALTRADKLAMRGEQANLHNFKKSFDEEMKNVRENFSGAGEQFNRGARSAGDVIGRSFSLIGKIFASIGLFVSGATVVGLFIFWVFNVLNIMGYDNDIYFPPLEILEPTSAFIAITAGFLAIGIPFLAFFFLMLRVLFKGSPLNNYASVSMFAAWVGSIIVILYMVIVTNQEFKEESTISVEKPLEKKVQYTISLNDVRVIKASDEDFRSNKFEVTRNGKTISGVLRDNIGIRFEAIDSLKAPYMQYNYFSRGNSYGDASARASQIKYQVQQNGENILFDSHFSILKQPIIRDQHVSIKMFLPIGTKVMINDNVENKVQDIWAYDCPNNEGEKLSEWIMTKAGLRCVKKMEEERLKALEDAKEEAEEAGKDAKEEAEDAVKEAQREAKEALKEAQKEAKEAQREAFKQIKEAQDEVKKQIRDAQRNS</sequence>
<keyword evidence="2" id="KW-1003">Cell membrane</keyword>
<reference evidence="11 12" key="1">
    <citation type="submission" date="2024-01" db="EMBL/GenBank/DDBJ databases">
        <title>Sphingobacterium tenebrionis sp. nov., a novel endophyte isolated from tenebrio molitor intestines.</title>
        <authorList>
            <person name="Zhang C."/>
        </authorList>
    </citation>
    <scope>NUCLEOTIDE SEQUENCE [LARGE SCALE GENOMIC DNA]</scope>
    <source>
        <strain evidence="11 12">PU5-4</strain>
    </source>
</reference>
<feature type="transmembrane region" description="Helical" evidence="7">
    <location>
        <begin position="308"/>
        <end position="331"/>
    </location>
</feature>
<protein>
    <submittedName>
        <fullName evidence="11">PspC domain-containing protein</fullName>
    </submittedName>
</protein>
<feature type="transmembrane region" description="Helical" evidence="7">
    <location>
        <begin position="170"/>
        <end position="195"/>
    </location>
</feature>
<dbReference type="RefSeq" id="WP_336557042.1">
    <property type="nucleotide sequence ID" value="NZ_JAYLLN010000001.1"/>
</dbReference>
<feature type="region of interest" description="Disordered" evidence="6">
    <location>
        <begin position="94"/>
        <end position="131"/>
    </location>
</feature>
<accession>A0ABU8I1W8</accession>
<keyword evidence="5 7" id="KW-0472">Membrane</keyword>
<feature type="region of interest" description="Disordered" evidence="6">
    <location>
        <begin position="556"/>
        <end position="624"/>
    </location>
</feature>
<dbReference type="PANTHER" id="PTHR33885">
    <property type="entry name" value="PHAGE SHOCK PROTEIN C"/>
    <property type="match status" value="1"/>
</dbReference>
<organism evidence="11 12">
    <name type="scientific">Sphingobacterium tenebrionis</name>
    <dbReference type="NCBI Taxonomy" id="3111775"/>
    <lineage>
        <taxon>Bacteria</taxon>
        <taxon>Pseudomonadati</taxon>
        <taxon>Bacteroidota</taxon>
        <taxon>Sphingobacteriia</taxon>
        <taxon>Sphingobacteriales</taxon>
        <taxon>Sphingobacteriaceae</taxon>
        <taxon>Sphingobacterium</taxon>
    </lineage>
</organism>
<comment type="caution">
    <text evidence="11">The sequence shown here is derived from an EMBL/GenBank/DDBJ whole genome shotgun (WGS) entry which is preliminary data.</text>
</comment>
<dbReference type="InterPro" id="IPR052027">
    <property type="entry name" value="PspC"/>
</dbReference>
<dbReference type="Proteomes" id="UP001363035">
    <property type="component" value="Unassembled WGS sequence"/>
</dbReference>
<evidence type="ECO:0000259" key="10">
    <source>
        <dbReference type="Pfam" id="PF22744"/>
    </source>
</evidence>
<dbReference type="Pfam" id="PF04024">
    <property type="entry name" value="PspC"/>
    <property type="match status" value="1"/>
</dbReference>
<keyword evidence="3 7" id="KW-0812">Transmembrane</keyword>
<evidence type="ECO:0000313" key="12">
    <source>
        <dbReference type="Proteomes" id="UP001363035"/>
    </source>
</evidence>
<evidence type="ECO:0000256" key="4">
    <source>
        <dbReference type="ARBA" id="ARBA00022989"/>
    </source>
</evidence>
<evidence type="ECO:0000256" key="1">
    <source>
        <dbReference type="ARBA" id="ARBA00004162"/>
    </source>
</evidence>
<feature type="domain" description="PspC-related ToastRack" evidence="10">
    <location>
        <begin position="423"/>
        <end position="545"/>
    </location>
</feature>
<dbReference type="CDD" id="cd06503">
    <property type="entry name" value="ATP-synt_Fo_b"/>
    <property type="match status" value="1"/>
</dbReference>
<dbReference type="PANTHER" id="PTHR33885:SF3">
    <property type="entry name" value="PHAGE SHOCK PROTEIN C"/>
    <property type="match status" value="1"/>
</dbReference>
<proteinExistence type="predicted"/>
<evidence type="ECO:0000256" key="5">
    <source>
        <dbReference type="ARBA" id="ARBA00023136"/>
    </source>
</evidence>
<keyword evidence="12" id="KW-1185">Reference proteome</keyword>
<comment type="subcellular location">
    <subcellularLocation>
        <location evidence="1">Cell membrane</location>
        <topology evidence="1">Single-pass membrane protein</topology>
    </subcellularLocation>
</comment>
<name>A0ABU8I1W8_9SPHI</name>
<evidence type="ECO:0000256" key="6">
    <source>
        <dbReference type="SAM" id="MobiDB-lite"/>
    </source>
</evidence>
<feature type="transmembrane region" description="Helical" evidence="7">
    <location>
        <begin position="261"/>
        <end position="283"/>
    </location>
</feature>
<dbReference type="InterPro" id="IPR007168">
    <property type="entry name" value="Phageshock_PspC_N"/>
</dbReference>
<feature type="domain" description="PspC-related transmembrane region" evidence="9">
    <location>
        <begin position="232"/>
        <end position="370"/>
    </location>
</feature>
<evidence type="ECO:0000259" key="9">
    <source>
        <dbReference type="Pfam" id="PF22571"/>
    </source>
</evidence>
<evidence type="ECO:0000259" key="8">
    <source>
        <dbReference type="Pfam" id="PF04024"/>
    </source>
</evidence>